<dbReference type="NCBIfam" id="TIGR01143">
    <property type="entry name" value="murF"/>
    <property type="match status" value="1"/>
</dbReference>
<comment type="catalytic activity">
    <reaction evidence="10 11">
        <text>D-alanyl-D-alanine + UDP-N-acetyl-alpha-D-muramoyl-L-alanyl-gamma-D-glutamyl-meso-2,6-diaminopimelate + ATP = UDP-N-acetyl-alpha-D-muramoyl-L-alanyl-gamma-D-glutamyl-meso-2,6-diaminopimeloyl-D-alanyl-D-alanine + ADP + phosphate + H(+)</text>
        <dbReference type="Rhea" id="RHEA:28374"/>
        <dbReference type="ChEBI" id="CHEBI:15378"/>
        <dbReference type="ChEBI" id="CHEBI:30616"/>
        <dbReference type="ChEBI" id="CHEBI:43474"/>
        <dbReference type="ChEBI" id="CHEBI:57822"/>
        <dbReference type="ChEBI" id="CHEBI:61386"/>
        <dbReference type="ChEBI" id="CHEBI:83905"/>
        <dbReference type="ChEBI" id="CHEBI:456216"/>
        <dbReference type="EC" id="6.3.2.10"/>
    </reaction>
</comment>
<dbReference type="GO" id="GO:0009252">
    <property type="term" value="P:peptidoglycan biosynthetic process"/>
    <property type="evidence" value="ECO:0007669"/>
    <property type="project" value="UniProtKB-UniRule"/>
</dbReference>
<dbReference type="SUPFAM" id="SSF53244">
    <property type="entry name" value="MurD-like peptide ligases, peptide-binding domain"/>
    <property type="match status" value="1"/>
</dbReference>
<dbReference type="GO" id="GO:0008360">
    <property type="term" value="P:regulation of cell shape"/>
    <property type="evidence" value="ECO:0007669"/>
    <property type="project" value="UniProtKB-KW"/>
</dbReference>
<evidence type="ECO:0000256" key="10">
    <source>
        <dbReference type="HAMAP-Rule" id="MF_02019"/>
    </source>
</evidence>
<dbReference type="InterPro" id="IPR035911">
    <property type="entry name" value="MurE/MurF_N"/>
</dbReference>
<dbReference type="InterPro" id="IPR013221">
    <property type="entry name" value="Mur_ligase_cen"/>
</dbReference>
<gene>
    <name evidence="10 15" type="primary">murF</name>
    <name evidence="15" type="ORF">DOP62_09555</name>
</gene>
<dbReference type="RefSeq" id="WP_208673273.1">
    <property type="nucleotide sequence ID" value="NZ_CP030139.2"/>
</dbReference>
<comment type="similarity">
    <text evidence="10">Belongs to the MurCDEF family. MurF subfamily.</text>
</comment>
<dbReference type="Gene3D" id="3.40.1390.10">
    <property type="entry name" value="MurE/MurF, N-terminal domain"/>
    <property type="match status" value="1"/>
</dbReference>
<evidence type="ECO:0000256" key="1">
    <source>
        <dbReference type="ARBA" id="ARBA00022490"/>
    </source>
</evidence>
<keyword evidence="9 10" id="KW-0961">Cell wall biogenesis/degradation</keyword>
<evidence type="ECO:0000256" key="3">
    <source>
        <dbReference type="ARBA" id="ARBA00022618"/>
    </source>
</evidence>
<keyword evidence="6 10" id="KW-0133">Cell shape</keyword>
<evidence type="ECO:0000313" key="15">
    <source>
        <dbReference type="EMBL" id="AZB72932.1"/>
    </source>
</evidence>
<name>A0AAN1UUQ9_SYNEL</name>
<keyword evidence="3 10" id="KW-0132">Cell division</keyword>
<dbReference type="InterPro" id="IPR051046">
    <property type="entry name" value="MurCDEF_CellWall_CoF430Synth"/>
</dbReference>
<dbReference type="EMBL" id="CP030139">
    <property type="protein sequence ID" value="AZB72932.1"/>
    <property type="molecule type" value="Genomic_DNA"/>
</dbReference>
<dbReference type="AlphaFoldDB" id="A0AAN1UUQ9"/>
<dbReference type="PANTHER" id="PTHR43024">
    <property type="entry name" value="UDP-N-ACETYLMURAMOYL-TRIPEPTIDE--D-ALANYL-D-ALANINE LIGASE"/>
    <property type="match status" value="1"/>
</dbReference>
<dbReference type="HAMAP" id="MF_02019">
    <property type="entry name" value="MurF"/>
    <property type="match status" value="1"/>
</dbReference>
<dbReference type="GO" id="GO:0047480">
    <property type="term" value="F:UDP-N-acetylmuramoyl-tripeptide-D-alanyl-D-alanine ligase activity"/>
    <property type="evidence" value="ECO:0007669"/>
    <property type="project" value="UniProtKB-UniRule"/>
</dbReference>
<keyword evidence="5 10" id="KW-0067">ATP-binding</keyword>
<feature type="domain" description="Mur ligase C-terminal" evidence="13">
    <location>
        <begin position="324"/>
        <end position="437"/>
    </location>
</feature>
<evidence type="ECO:0000256" key="2">
    <source>
        <dbReference type="ARBA" id="ARBA00022598"/>
    </source>
</evidence>
<dbReference type="SUPFAM" id="SSF53623">
    <property type="entry name" value="MurD-like peptide ligases, catalytic domain"/>
    <property type="match status" value="1"/>
</dbReference>
<dbReference type="Pfam" id="PF01225">
    <property type="entry name" value="Mur_ligase"/>
    <property type="match status" value="1"/>
</dbReference>
<dbReference type="Pfam" id="PF02875">
    <property type="entry name" value="Mur_ligase_C"/>
    <property type="match status" value="1"/>
</dbReference>
<evidence type="ECO:0000259" key="13">
    <source>
        <dbReference type="Pfam" id="PF02875"/>
    </source>
</evidence>
<evidence type="ECO:0000256" key="11">
    <source>
        <dbReference type="RuleBase" id="RU004136"/>
    </source>
</evidence>
<dbReference type="GO" id="GO:0005737">
    <property type="term" value="C:cytoplasm"/>
    <property type="evidence" value="ECO:0007669"/>
    <property type="project" value="UniProtKB-SubCell"/>
</dbReference>
<evidence type="ECO:0000256" key="8">
    <source>
        <dbReference type="ARBA" id="ARBA00023306"/>
    </source>
</evidence>
<comment type="function">
    <text evidence="10 11">Involved in cell wall formation. Catalyzes the final step in the synthesis of UDP-N-acetylmuramoyl-pentapeptide, the precursor of murein.</text>
</comment>
<evidence type="ECO:0000256" key="7">
    <source>
        <dbReference type="ARBA" id="ARBA00022984"/>
    </source>
</evidence>
<feature type="binding site" evidence="10">
    <location>
        <begin position="117"/>
        <end position="123"/>
    </location>
    <ligand>
        <name>ATP</name>
        <dbReference type="ChEBI" id="CHEBI:30616"/>
    </ligand>
</feature>
<accession>A0AAN1UUQ9</accession>
<proteinExistence type="inferred from homology"/>
<dbReference type="GO" id="GO:0051301">
    <property type="term" value="P:cell division"/>
    <property type="evidence" value="ECO:0007669"/>
    <property type="project" value="UniProtKB-KW"/>
</dbReference>
<dbReference type="InterPro" id="IPR004101">
    <property type="entry name" value="Mur_ligase_C"/>
</dbReference>
<keyword evidence="2 10" id="KW-0436">Ligase</keyword>
<dbReference type="InterPro" id="IPR036565">
    <property type="entry name" value="Mur-like_cat_sf"/>
</dbReference>
<dbReference type="InterPro" id="IPR005863">
    <property type="entry name" value="UDP-N-AcMur_synth"/>
</dbReference>
<dbReference type="PANTHER" id="PTHR43024:SF1">
    <property type="entry name" value="UDP-N-ACETYLMURAMOYL-TRIPEPTIDE--D-ALANYL-D-ALANINE LIGASE"/>
    <property type="match status" value="1"/>
</dbReference>
<dbReference type="SUPFAM" id="SSF63418">
    <property type="entry name" value="MurE/MurF N-terminal domain"/>
    <property type="match status" value="1"/>
</dbReference>
<dbReference type="Proteomes" id="UP000267249">
    <property type="component" value="Chromosome"/>
</dbReference>
<comment type="subcellular location">
    <subcellularLocation>
        <location evidence="10 11">Cytoplasm</location>
    </subcellularLocation>
</comment>
<sequence>MTTFFSPFQIQLGLGAVPLQVGEACDRPARSLTTDSRQIQAGDIFLALRGDRFDGHDFVAQALAAGAIAAIVDAAYQPPSNLPAGHLLQVPNTLWAYQEIARLWRQRCPLPLIGITGSVGKTTTKELIAAMLAVRGPVLKTEANYNNEIGVPKTVLQIDPDQHWAAVLEMGMRGRGQIAELARIAQPNIAVITNVGTAHIGLLGSEQAIAEAKCELLAQLSGTGLAILNADNPRLIATASRLQLPRCRTYGLQNGDLQGQLLDPETLIVEGQRFHLPLPGAHNALNFLAGLAIAQELGLDWDAFQNLTVTLPQGRARRLELSPDIVLLDETYNAGLESMLAALQLLADTPGQRRIAVLGTMKELGDFSETYHRQVGEKAAALGLDRLFIYADPPEAAAMQAGAAAIATQIFTSADDLVTELRETVERGDRLLFKASRSVALDRVLADFVAVYSATLTT</sequence>
<evidence type="ECO:0000256" key="9">
    <source>
        <dbReference type="ARBA" id="ARBA00023316"/>
    </source>
</evidence>
<protein>
    <recommendedName>
        <fullName evidence="10 11">UDP-N-acetylmuramoyl-tripeptide--D-alanyl-D-alanine ligase</fullName>
        <ecNumber evidence="10 11">6.3.2.10</ecNumber>
    </recommendedName>
    <alternativeName>
        <fullName evidence="10">D-alanyl-D-alanine-adding enzyme</fullName>
    </alternativeName>
</protein>
<organism evidence="15 16">
    <name type="scientific">Synechococcus elongatus PCC 11801</name>
    <dbReference type="NCBI Taxonomy" id="2219813"/>
    <lineage>
        <taxon>Bacteria</taxon>
        <taxon>Bacillati</taxon>
        <taxon>Cyanobacteriota</taxon>
        <taxon>Cyanophyceae</taxon>
        <taxon>Synechococcales</taxon>
        <taxon>Synechococcaceae</taxon>
        <taxon>Synechococcus</taxon>
    </lineage>
</organism>
<dbReference type="GO" id="GO:0071555">
    <property type="term" value="P:cell wall organization"/>
    <property type="evidence" value="ECO:0007669"/>
    <property type="project" value="UniProtKB-KW"/>
</dbReference>
<dbReference type="InterPro" id="IPR000713">
    <property type="entry name" value="Mur_ligase_N"/>
</dbReference>
<feature type="domain" description="Mur ligase N-terminal catalytic" evidence="12">
    <location>
        <begin position="32"/>
        <end position="76"/>
    </location>
</feature>
<keyword evidence="7 10" id="KW-0573">Peptidoglycan synthesis</keyword>
<evidence type="ECO:0000259" key="14">
    <source>
        <dbReference type="Pfam" id="PF08245"/>
    </source>
</evidence>
<dbReference type="GO" id="GO:0005524">
    <property type="term" value="F:ATP binding"/>
    <property type="evidence" value="ECO:0007669"/>
    <property type="project" value="UniProtKB-UniRule"/>
</dbReference>
<evidence type="ECO:0000256" key="5">
    <source>
        <dbReference type="ARBA" id="ARBA00022840"/>
    </source>
</evidence>
<feature type="domain" description="Mur ligase central" evidence="14">
    <location>
        <begin position="115"/>
        <end position="294"/>
    </location>
</feature>
<dbReference type="Gene3D" id="3.40.1190.10">
    <property type="entry name" value="Mur-like, catalytic domain"/>
    <property type="match status" value="1"/>
</dbReference>
<keyword evidence="8 10" id="KW-0131">Cell cycle</keyword>
<dbReference type="Gene3D" id="3.90.190.20">
    <property type="entry name" value="Mur ligase, C-terminal domain"/>
    <property type="match status" value="1"/>
</dbReference>
<comment type="pathway">
    <text evidence="10 11">Cell wall biogenesis; peptidoglycan biosynthesis.</text>
</comment>
<dbReference type="Pfam" id="PF08245">
    <property type="entry name" value="Mur_ligase_M"/>
    <property type="match status" value="1"/>
</dbReference>
<keyword evidence="4 10" id="KW-0547">Nucleotide-binding</keyword>
<keyword evidence="1 10" id="KW-0963">Cytoplasm</keyword>
<evidence type="ECO:0000256" key="6">
    <source>
        <dbReference type="ARBA" id="ARBA00022960"/>
    </source>
</evidence>
<evidence type="ECO:0000256" key="4">
    <source>
        <dbReference type="ARBA" id="ARBA00022741"/>
    </source>
</evidence>
<dbReference type="EC" id="6.3.2.10" evidence="10 11"/>
<evidence type="ECO:0000313" key="16">
    <source>
        <dbReference type="Proteomes" id="UP000267249"/>
    </source>
</evidence>
<reference evidence="15 16" key="1">
    <citation type="journal article" date="2018" name="Sci. Rep.">
        <title>Genome Features and Biochemical Characteristics of a Robust, Fast Growing and Naturally Transformable Cyanobacterium Synechococcus elongatus PCC 11801 Isolated from India.</title>
        <authorList>
            <person name="Jaiswal D."/>
            <person name="Sengupta A."/>
            <person name="Sohoni S."/>
            <person name="Sengupta S."/>
            <person name="Phadnavis A.G."/>
            <person name="Pakrasi H.B."/>
            <person name="Wangikar P.P."/>
        </authorList>
    </citation>
    <scope>NUCLEOTIDE SEQUENCE [LARGE SCALE GENOMIC DNA]</scope>
    <source>
        <strain evidence="15 16">PCC 11801</strain>
    </source>
</reference>
<dbReference type="InterPro" id="IPR036615">
    <property type="entry name" value="Mur_ligase_C_dom_sf"/>
</dbReference>
<evidence type="ECO:0000259" key="12">
    <source>
        <dbReference type="Pfam" id="PF01225"/>
    </source>
</evidence>